<comment type="caution">
    <text evidence="1">The sequence shown here is derived from an EMBL/GenBank/DDBJ whole genome shotgun (WGS) entry which is preliminary data.</text>
</comment>
<evidence type="ECO:0000313" key="2">
    <source>
        <dbReference type="Proteomes" id="UP000823936"/>
    </source>
</evidence>
<reference evidence="1" key="1">
    <citation type="journal article" date="2021" name="PeerJ">
        <title>Extensive microbial diversity within the chicken gut microbiome revealed by metagenomics and culture.</title>
        <authorList>
            <person name="Gilroy R."/>
            <person name="Ravi A."/>
            <person name="Getino M."/>
            <person name="Pursley I."/>
            <person name="Horton D.L."/>
            <person name="Alikhan N.F."/>
            <person name="Baker D."/>
            <person name="Gharbi K."/>
            <person name="Hall N."/>
            <person name="Watson M."/>
            <person name="Adriaenssens E.M."/>
            <person name="Foster-Nyarko E."/>
            <person name="Jarju S."/>
            <person name="Secka A."/>
            <person name="Antonio M."/>
            <person name="Oren A."/>
            <person name="Chaudhuri R.R."/>
            <person name="La Ragione R."/>
            <person name="Hildebrand F."/>
            <person name="Pallen M.J."/>
        </authorList>
    </citation>
    <scope>NUCLEOTIDE SEQUENCE</scope>
    <source>
        <strain evidence="1">Gambia11-129</strain>
    </source>
</reference>
<name>A0A9D1TND6_9SPIO</name>
<evidence type="ECO:0000313" key="1">
    <source>
        <dbReference type="EMBL" id="HIV98325.1"/>
    </source>
</evidence>
<organism evidence="1 2">
    <name type="scientific">Candidatus Ornithospirochaeta avicola</name>
    <dbReference type="NCBI Taxonomy" id="2840896"/>
    <lineage>
        <taxon>Bacteria</taxon>
        <taxon>Pseudomonadati</taxon>
        <taxon>Spirochaetota</taxon>
        <taxon>Spirochaetia</taxon>
        <taxon>Spirochaetales</taxon>
        <taxon>Spirochaetaceae</taxon>
        <taxon>Spirochaetaceae incertae sedis</taxon>
        <taxon>Candidatus Ornithospirochaeta</taxon>
    </lineage>
</organism>
<dbReference type="EMBL" id="DXHU01000005">
    <property type="protein sequence ID" value="HIV98325.1"/>
    <property type="molecule type" value="Genomic_DNA"/>
</dbReference>
<proteinExistence type="predicted"/>
<dbReference type="AlphaFoldDB" id="A0A9D1TND6"/>
<sequence length="213" mass="23636">MKRIILLTLILASSLISLLAWSPLETKALQIQAGVDKALEINVEPIPAQTEFFLIGMPFNIEEDYVKYSAELDGRIIAHWNILSNSGFKIFVEADKLHHVDTSSYPNANLDYILTFTYDIGYIDENNNSQSMKGEFVYNTANNSLSGSNVEDNKFTFTGNIQYSFIGLLDGDIYFMFTDSATNTIAANKGNNSATVPQGDYIATVTLTMEALI</sequence>
<protein>
    <submittedName>
        <fullName evidence="1">Uncharacterized protein</fullName>
    </submittedName>
</protein>
<accession>A0A9D1TND6</accession>
<reference evidence="1" key="2">
    <citation type="submission" date="2021-04" db="EMBL/GenBank/DDBJ databases">
        <authorList>
            <person name="Gilroy R."/>
        </authorList>
    </citation>
    <scope>NUCLEOTIDE SEQUENCE</scope>
    <source>
        <strain evidence="1">Gambia11-129</strain>
    </source>
</reference>
<dbReference type="Proteomes" id="UP000823936">
    <property type="component" value="Unassembled WGS sequence"/>
</dbReference>
<gene>
    <name evidence="1" type="ORF">IAB12_00915</name>
</gene>